<evidence type="ECO:0000313" key="5">
    <source>
        <dbReference type="Proteomes" id="UP001207408"/>
    </source>
</evidence>
<dbReference type="GO" id="GO:0008422">
    <property type="term" value="F:beta-glucosidase activity"/>
    <property type="evidence" value="ECO:0007669"/>
    <property type="project" value="UniProtKB-ARBA"/>
</dbReference>
<dbReference type="Pfam" id="PF01915">
    <property type="entry name" value="Glyco_hydro_3_C"/>
    <property type="match status" value="1"/>
</dbReference>
<dbReference type="SMART" id="SM01217">
    <property type="entry name" value="Fn3_like"/>
    <property type="match status" value="1"/>
</dbReference>
<evidence type="ECO:0000313" key="4">
    <source>
        <dbReference type="EMBL" id="MCW3804515.1"/>
    </source>
</evidence>
<dbReference type="InterPro" id="IPR002772">
    <property type="entry name" value="Glyco_hydro_3_C"/>
</dbReference>
<keyword evidence="5" id="KW-1185">Reference proteome</keyword>
<dbReference type="InterPro" id="IPR017853">
    <property type="entry name" value="GH"/>
</dbReference>
<evidence type="ECO:0000256" key="2">
    <source>
        <dbReference type="ARBA" id="ARBA00022801"/>
    </source>
</evidence>
<dbReference type="GO" id="GO:0005975">
    <property type="term" value="P:carbohydrate metabolic process"/>
    <property type="evidence" value="ECO:0007669"/>
    <property type="project" value="InterPro"/>
</dbReference>
<dbReference type="InterPro" id="IPR013783">
    <property type="entry name" value="Ig-like_fold"/>
</dbReference>
<dbReference type="SUPFAM" id="SSF51445">
    <property type="entry name" value="(Trans)glycosidases"/>
    <property type="match status" value="1"/>
</dbReference>
<dbReference type="InterPro" id="IPR050288">
    <property type="entry name" value="Cellulose_deg_GH3"/>
</dbReference>
<dbReference type="Gene3D" id="2.60.40.10">
    <property type="entry name" value="Immunoglobulins"/>
    <property type="match status" value="1"/>
</dbReference>
<dbReference type="Pfam" id="PF00933">
    <property type="entry name" value="Glyco_hydro_3"/>
    <property type="match status" value="1"/>
</dbReference>
<protein>
    <submittedName>
        <fullName evidence="4">Glycoside hydrolase family 3 C-terminal domain-containing protein</fullName>
    </submittedName>
</protein>
<dbReference type="EMBL" id="JAPDPI010000003">
    <property type="protein sequence ID" value="MCW3804515.1"/>
    <property type="molecule type" value="Genomic_DNA"/>
</dbReference>
<keyword evidence="2 4" id="KW-0378">Hydrolase</keyword>
<dbReference type="InterPro" id="IPR001764">
    <property type="entry name" value="Glyco_hydro_3_N"/>
</dbReference>
<evidence type="ECO:0000256" key="1">
    <source>
        <dbReference type="ARBA" id="ARBA00005336"/>
    </source>
</evidence>
<dbReference type="RefSeq" id="WP_301197736.1">
    <property type="nucleotide sequence ID" value="NZ_JAPDPI010000003.1"/>
</dbReference>
<dbReference type="InterPro" id="IPR026891">
    <property type="entry name" value="Fn3-like"/>
</dbReference>
<comment type="similarity">
    <text evidence="1">Belongs to the glycosyl hydrolase 3 family.</text>
</comment>
<dbReference type="PRINTS" id="PR00133">
    <property type="entry name" value="GLHYDRLASE3"/>
</dbReference>
<proteinExistence type="inferred from homology"/>
<reference evidence="4" key="1">
    <citation type="submission" date="2022-10" db="EMBL/GenBank/DDBJ databases">
        <authorList>
            <person name="Yu W.X."/>
        </authorList>
    </citation>
    <scope>NUCLEOTIDE SEQUENCE</scope>
    <source>
        <strain evidence="4">D04</strain>
    </source>
</reference>
<dbReference type="PANTHER" id="PTHR42715">
    <property type="entry name" value="BETA-GLUCOSIDASE"/>
    <property type="match status" value="1"/>
</dbReference>
<dbReference type="InterPro" id="IPR036962">
    <property type="entry name" value="Glyco_hydro_3_N_sf"/>
</dbReference>
<evidence type="ECO:0000259" key="3">
    <source>
        <dbReference type="SMART" id="SM01217"/>
    </source>
</evidence>
<organism evidence="4 5">
    <name type="scientific">Plebeiibacterium marinum</name>
    <dbReference type="NCBI Taxonomy" id="2992111"/>
    <lineage>
        <taxon>Bacteria</taxon>
        <taxon>Pseudomonadati</taxon>
        <taxon>Bacteroidota</taxon>
        <taxon>Bacteroidia</taxon>
        <taxon>Marinilabiliales</taxon>
        <taxon>Marinilabiliaceae</taxon>
        <taxon>Plebeiibacterium</taxon>
    </lineage>
</organism>
<dbReference type="FunFam" id="2.60.40.10:FF:000495">
    <property type="entry name" value="Periplasmic beta-glucosidase"/>
    <property type="match status" value="1"/>
</dbReference>
<dbReference type="Proteomes" id="UP001207408">
    <property type="component" value="Unassembled WGS sequence"/>
</dbReference>
<comment type="caution">
    <text evidence="4">The sequence shown here is derived from an EMBL/GenBank/DDBJ whole genome shotgun (WGS) entry which is preliminary data.</text>
</comment>
<gene>
    <name evidence="4" type="ORF">OM074_02695</name>
</gene>
<name>A0AAE3SIA4_9BACT</name>
<accession>A0AAE3SIA4</accession>
<sequence length="772" mass="84971">MDRLNTNMWLVVVVLLLGIIPFKALGQKEQVNYQPQLNTTNIKEVVAAMSLEEKIDIVVGPGMGNRRSTAVIGRIGGAVPGAAGRTNAIPRLGIPSTILADGPAGLRIDPKRKNDDATYYATAWPTGALLASSWDTDLVQKVGASMGNEVLEYGVDILLAPGVNIQRNPLNGRNYEYYSEDPYLTGHIGSAMINGIQSNGVGTSIKHFVANNQETNRQEVDAIVGERALREIYLKGFKIAIKNSNPWTVMTAYNQVNGKYASENDDLLIKILREDWGFDGYTVTDWFGGKNRVAQMWAGNNMLQPGGRSQKSQLMEAVENGTLKVEDLDRNVECILNIIVKTPSFKQFKFSNKPDLKAHADLARSAAAESMVMLKNNGALPLKKETKVALFGVTSYNIYIGGTGSGDVNEAYSVSIAEGLEKGGFIVDESLKAIYTSHIENDLVENPKLKKASFGVTRLIPELELEQLVDKYASVTDVAIYTIGRNAGEHSDRRIDNDFNLSDIEKENIRQISDAFHRLGKKLIVLINSGGVIETTSWKNNTDAILLCWQPGQEAGNAVADIINGTDNPSGKLTITFPEKYEDTPSAKSFPGIPVEKPDQAFYEEGIYVGYRYFNSFNVTPSYEFGYGLSYTTFEYSGLSLSKSKFKDSIDLEFTITNIGERAGKEVAQLYLSAPSGKLDKPSAELRKFAKTRLLQPGESQTISFTLKGKDLASFDTERSMWIAEPGEYKVNIGASSVDFRLSEIFKVKKEIEVEKVNKALVPLVDIQELSK</sequence>
<dbReference type="InterPro" id="IPR036881">
    <property type="entry name" value="Glyco_hydro_3_C_sf"/>
</dbReference>
<dbReference type="AlphaFoldDB" id="A0AAE3SIA4"/>
<dbReference type="Gene3D" id="3.20.20.300">
    <property type="entry name" value="Glycoside hydrolase, family 3, N-terminal domain"/>
    <property type="match status" value="1"/>
</dbReference>
<feature type="domain" description="Fibronectin type III-like" evidence="3">
    <location>
        <begin position="666"/>
        <end position="737"/>
    </location>
</feature>
<dbReference type="SUPFAM" id="SSF52279">
    <property type="entry name" value="Beta-D-glucan exohydrolase, C-terminal domain"/>
    <property type="match status" value="1"/>
</dbReference>
<dbReference type="Pfam" id="PF14310">
    <property type="entry name" value="Fn3-like"/>
    <property type="match status" value="1"/>
</dbReference>
<dbReference type="PANTHER" id="PTHR42715:SF10">
    <property type="entry name" value="BETA-GLUCOSIDASE"/>
    <property type="match status" value="1"/>
</dbReference>
<dbReference type="Gene3D" id="3.40.50.1700">
    <property type="entry name" value="Glycoside hydrolase family 3 C-terminal domain"/>
    <property type="match status" value="1"/>
</dbReference>